<evidence type="ECO:0000256" key="8">
    <source>
        <dbReference type="ARBA" id="ARBA00047417"/>
    </source>
</evidence>
<feature type="binding site" evidence="10">
    <location>
        <position position="112"/>
    </location>
    <ligand>
        <name>L-glutamate</name>
        <dbReference type="ChEBI" id="CHEBI:29985"/>
    </ligand>
</feature>
<dbReference type="RefSeq" id="WP_094983877.1">
    <property type="nucleotide sequence ID" value="NZ_NHNI01000001.1"/>
</dbReference>
<feature type="chain" id="PRO_5012130794" description="Glutathione hydrolase proenzyme" evidence="12">
    <location>
        <begin position="22"/>
        <end position="574"/>
    </location>
</feature>
<comment type="similarity">
    <text evidence="3 11">Belongs to the gamma-glutamyltransferase family.</text>
</comment>
<dbReference type="EMBL" id="NHNI01000001">
    <property type="protein sequence ID" value="OZY86121.1"/>
    <property type="molecule type" value="Genomic_DNA"/>
</dbReference>
<dbReference type="GO" id="GO:0103068">
    <property type="term" value="F:leukotriene C4 gamma-glutamyl transferase activity"/>
    <property type="evidence" value="ECO:0007669"/>
    <property type="project" value="UniProtKB-EC"/>
</dbReference>
<keyword evidence="12" id="KW-0732">Signal</keyword>
<dbReference type="InterPro" id="IPR043137">
    <property type="entry name" value="GGT_ssub_C"/>
</dbReference>
<keyword evidence="6 11" id="KW-0865">Zymogen</keyword>
<dbReference type="AlphaFoldDB" id="A0A266Q9T3"/>
<feature type="binding site" evidence="10">
    <location>
        <begin position="458"/>
        <end position="459"/>
    </location>
    <ligand>
        <name>L-glutamate</name>
        <dbReference type="ChEBI" id="CHEBI:29985"/>
    </ligand>
</feature>
<feature type="binding site" evidence="10">
    <location>
        <position position="429"/>
    </location>
    <ligand>
        <name>L-glutamate</name>
        <dbReference type="ChEBI" id="CHEBI:29985"/>
    </ligand>
</feature>
<evidence type="ECO:0000256" key="9">
    <source>
        <dbReference type="PIRSR" id="PIRSR600101-1"/>
    </source>
</evidence>
<evidence type="ECO:0000313" key="13">
    <source>
        <dbReference type="EMBL" id="OZY86121.1"/>
    </source>
</evidence>
<comment type="PTM">
    <text evidence="11">Cleaved by autocatalysis into a large and a small subunit.</text>
</comment>
<dbReference type="GO" id="GO:0006751">
    <property type="term" value="P:glutathione catabolic process"/>
    <property type="evidence" value="ECO:0007669"/>
    <property type="project" value="UniProtKB-UniRule"/>
</dbReference>
<feature type="binding site" evidence="10">
    <location>
        <position position="480"/>
    </location>
    <ligand>
        <name>L-glutamate</name>
        <dbReference type="ChEBI" id="CHEBI:29985"/>
    </ligand>
</feature>
<feature type="binding site" evidence="10">
    <location>
        <begin position="405"/>
        <end position="407"/>
    </location>
    <ligand>
        <name>L-glutamate</name>
        <dbReference type="ChEBI" id="CHEBI:29985"/>
    </ligand>
</feature>
<evidence type="ECO:0000256" key="11">
    <source>
        <dbReference type="RuleBase" id="RU368036"/>
    </source>
</evidence>
<dbReference type="GO" id="GO:0006750">
    <property type="term" value="P:glutathione biosynthetic process"/>
    <property type="evidence" value="ECO:0007669"/>
    <property type="project" value="UniProtKB-KW"/>
</dbReference>
<dbReference type="InterPro" id="IPR029055">
    <property type="entry name" value="Ntn_hydrolases_N"/>
</dbReference>
<dbReference type="GO" id="GO:0036374">
    <property type="term" value="F:glutathione hydrolase activity"/>
    <property type="evidence" value="ECO:0007669"/>
    <property type="project" value="UniProtKB-UniRule"/>
</dbReference>
<name>A0A266Q9T3_9GAMM</name>
<comment type="caution">
    <text evidence="13">The sequence shown here is derived from an EMBL/GenBank/DDBJ whole genome shotgun (WGS) entry which is preliminary data.</text>
</comment>
<evidence type="ECO:0000256" key="1">
    <source>
        <dbReference type="ARBA" id="ARBA00001049"/>
    </source>
</evidence>
<dbReference type="PANTHER" id="PTHR43199:SF1">
    <property type="entry name" value="GLUTATHIONE HYDROLASE PROENZYME"/>
    <property type="match status" value="1"/>
</dbReference>
<evidence type="ECO:0000256" key="6">
    <source>
        <dbReference type="ARBA" id="ARBA00023145"/>
    </source>
</evidence>
<dbReference type="InterPro" id="IPR043138">
    <property type="entry name" value="GGT_lsub"/>
</dbReference>
<sequence length="574" mass="61419">MKNGLLVVFVLSGFLCASVTAVTDTGQMPSLAKPASDYASVSADSKVAVATVSPYATQIAMDVVARGGNALDAAIAATFALGVVDGHNSGIGGGCFILVRLADGRVLAIDGREMAPAAATRDMFLVNGKADPELSRTGALAVGVPGSVLALDKLRQLGAVLRWRDLILPSAELADKGFVVSRSLAERLAATAPDLAKFLASAAIYLDDKQQPWDAGNTLKQADLAATYRAIAKQGAAYFYQGDFARKTERWMQLNGGLITRKDFSNYQIKMRKPVVSEFAGFTLYGFPPPSSGGTHVAQILNILEQFDLTKMTTSERYHLIAEAMKFAFADRAHWLGDADFTRIPAGLTDKNYARSIAQKISLEKTTTDIRYGNPEADIQHLMNKHTTHIAAADLQGNWVAITSTVNTSFGSKVVIPGTGVVLNNQMDDFSAQVGAANAFGLVGSDANAIAARKRPLSSMSPTLVFKGNQPVMTLGAAGGPTIISQVVQTLLYSLHDGMPVAEAMAQPRIHQQWNPNMLFVEAAMQTDIQQALKQKGHDLKVWPSMGASQAIEWRDGKLIPVAEPRVIKQNSEK</sequence>
<keyword evidence="14" id="KW-1185">Reference proteome</keyword>
<organism evidence="13 14">
    <name type="scientific">Cellvibrio mixtus</name>
    <dbReference type="NCBI Taxonomy" id="39650"/>
    <lineage>
        <taxon>Bacteria</taxon>
        <taxon>Pseudomonadati</taxon>
        <taxon>Pseudomonadota</taxon>
        <taxon>Gammaproteobacteria</taxon>
        <taxon>Cellvibrionales</taxon>
        <taxon>Cellvibrionaceae</taxon>
        <taxon>Cellvibrio</taxon>
    </lineage>
</organism>
<keyword evidence="4 11" id="KW-0808">Transferase</keyword>
<comment type="catalytic activity">
    <reaction evidence="8 11">
        <text>an N-terminal (5-L-glutamyl)-[peptide] + an alpha-amino acid = 5-L-glutamyl amino acid + an N-terminal L-alpha-aminoacyl-[peptide]</text>
        <dbReference type="Rhea" id="RHEA:23904"/>
        <dbReference type="Rhea" id="RHEA-COMP:9780"/>
        <dbReference type="Rhea" id="RHEA-COMP:9795"/>
        <dbReference type="ChEBI" id="CHEBI:77644"/>
        <dbReference type="ChEBI" id="CHEBI:78597"/>
        <dbReference type="ChEBI" id="CHEBI:78599"/>
        <dbReference type="ChEBI" id="CHEBI:78608"/>
        <dbReference type="EC" id="2.3.2.2"/>
    </reaction>
</comment>
<dbReference type="UniPathway" id="UPA00204"/>
<evidence type="ECO:0000256" key="10">
    <source>
        <dbReference type="PIRSR" id="PIRSR600101-2"/>
    </source>
</evidence>
<evidence type="ECO:0000256" key="5">
    <source>
        <dbReference type="ARBA" id="ARBA00022801"/>
    </source>
</evidence>
<evidence type="ECO:0000256" key="12">
    <source>
        <dbReference type="SAM" id="SignalP"/>
    </source>
</evidence>
<comment type="catalytic activity">
    <reaction evidence="2 11">
        <text>glutathione + H2O = L-cysteinylglycine + L-glutamate</text>
        <dbReference type="Rhea" id="RHEA:28807"/>
        <dbReference type="ChEBI" id="CHEBI:15377"/>
        <dbReference type="ChEBI" id="CHEBI:29985"/>
        <dbReference type="ChEBI" id="CHEBI:57925"/>
        <dbReference type="ChEBI" id="CHEBI:61694"/>
        <dbReference type="EC" id="3.4.19.13"/>
    </reaction>
</comment>
<dbReference type="InterPro" id="IPR000101">
    <property type="entry name" value="GGT_peptidase"/>
</dbReference>
<dbReference type="EC" id="3.4.19.13" evidence="11"/>
<dbReference type="Pfam" id="PF01019">
    <property type="entry name" value="G_glu_transpept"/>
    <property type="match status" value="1"/>
</dbReference>
<evidence type="ECO:0000256" key="7">
    <source>
        <dbReference type="ARBA" id="ARBA00023315"/>
    </source>
</evidence>
<keyword evidence="5 11" id="KW-0378">Hydrolase</keyword>
<feature type="active site" description="Nucleophile" evidence="9">
    <location>
        <position position="387"/>
    </location>
</feature>
<comment type="catalytic activity">
    <reaction evidence="1 11">
        <text>an S-substituted glutathione + H2O = an S-substituted L-cysteinylglycine + L-glutamate</text>
        <dbReference type="Rhea" id="RHEA:59468"/>
        <dbReference type="ChEBI" id="CHEBI:15377"/>
        <dbReference type="ChEBI" id="CHEBI:29985"/>
        <dbReference type="ChEBI" id="CHEBI:90779"/>
        <dbReference type="ChEBI" id="CHEBI:143103"/>
        <dbReference type="EC" id="3.4.19.13"/>
    </reaction>
</comment>
<evidence type="ECO:0000256" key="4">
    <source>
        <dbReference type="ARBA" id="ARBA00022679"/>
    </source>
</evidence>
<gene>
    <name evidence="13" type="ORF">CBP51_03570</name>
</gene>
<evidence type="ECO:0000256" key="3">
    <source>
        <dbReference type="ARBA" id="ARBA00009381"/>
    </source>
</evidence>
<dbReference type="NCBIfam" id="TIGR00066">
    <property type="entry name" value="g_glut_trans"/>
    <property type="match status" value="1"/>
</dbReference>
<dbReference type="Gene3D" id="1.10.246.130">
    <property type="match status" value="1"/>
</dbReference>
<keyword evidence="11" id="KW-0317">Glutathione biosynthesis</keyword>
<keyword evidence="7 11" id="KW-0012">Acyltransferase</keyword>
<dbReference type="SUPFAM" id="SSF56235">
    <property type="entry name" value="N-terminal nucleophile aminohydrolases (Ntn hydrolases)"/>
    <property type="match status" value="1"/>
</dbReference>
<comment type="subunit">
    <text evidence="11">This enzyme consists of two polypeptide chains, which are synthesized in precursor form from a single polypeptide.</text>
</comment>
<comment type="pathway">
    <text evidence="11">Sulfur metabolism; glutathione metabolism.</text>
</comment>
<dbReference type="EC" id="2.3.2.2" evidence="11"/>
<reference evidence="14" key="1">
    <citation type="submission" date="2017-05" db="EMBL/GenBank/DDBJ databases">
        <authorList>
            <person name="Barney B.M."/>
        </authorList>
    </citation>
    <scope>NUCLEOTIDE SEQUENCE [LARGE SCALE GENOMIC DNA]</scope>
    <source>
        <strain evidence="14">PSBB022</strain>
    </source>
</reference>
<proteinExistence type="inferred from homology"/>
<evidence type="ECO:0000313" key="14">
    <source>
        <dbReference type="Proteomes" id="UP000216101"/>
    </source>
</evidence>
<dbReference type="Gene3D" id="3.60.20.40">
    <property type="match status" value="1"/>
</dbReference>
<dbReference type="InterPro" id="IPR051792">
    <property type="entry name" value="GGT_bact"/>
</dbReference>
<protein>
    <recommendedName>
        <fullName evidence="11">Glutathione hydrolase proenzyme</fullName>
        <ecNumber evidence="11">2.3.2.2</ecNumber>
        <ecNumber evidence="11">3.4.19.13</ecNumber>
    </recommendedName>
    <component>
        <recommendedName>
            <fullName evidence="11">Glutathione hydrolase large chain</fullName>
        </recommendedName>
    </component>
    <component>
        <recommendedName>
            <fullName evidence="11">Glutathione hydrolase small chain</fullName>
        </recommendedName>
    </component>
</protein>
<accession>A0A266Q9T3</accession>
<feature type="signal peptide" evidence="12">
    <location>
        <begin position="1"/>
        <end position="21"/>
    </location>
</feature>
<dbReference type="Proteomes" id="UP000216101">
    <property type="component" value="Unassembled WGS sequence"/>
</dbReference>
<evidence type="ECO:0000256" key="2">
    <source>
        <dbReference type="ARBA" id="ARBA00001089"/>
    </source>
</evidence>
<dbReference type="PANTHER" id="PTHR43199">
    <property type="entry name" value="GLUTATHIONE HYDROLASE"/>
    <property type="match status" value="1"/>
</dbReference>
<dbReference type="PRINTS" id="PR01210">
    <property type="entry name" value="GGTRANSPTASE"/>
</dbReference>